<evidence type="ECO:0000256" key="4">
    <source>
        <dbReference type="ARBA" id="ARBA00022840"/>
    </source>
</evidence>
<feature type="compositionally biased region" description="Basic and acidic residues" evidence="6">
    <location>
        <begin position="89"/>
        <end position="99"/>
    </location>
</feature>
<dbReference type="AlphaFoldDB" id="A0A371FTB5"/>
<evidence type="ECO:0000256" key="1">
    <source>
        <dbReference type="ARBA" id="ARBA00022741"/>
    </source>
</evidence>
<feature type="region of interest" description="Disordered" evidence="6">
    <location>
        <begin position="89"/>
        <end position="111"/>
    </location>
</feature>
<evidence type="ECO:0000256" key="5">
    <source>
        <dbReference type="PROSITE-ProRule" id="PRU00552"/>
    </source>
</evidence>
<keyword evidence="9" id="KW-1185">Reference proteome</keyword>
<dbReference type="InterPro" id="IPR027417">
    <property type="entry name" value="P-loop_NTPase"/>
</dbReference>
<protein>
    <submittedName>
        <fullName evidence="8">DEAD-box ATP-dependent RNA helicase 39</fullName>
    </submittedName>
</protein>
<dbReference type="Pfam" id="PF00270">
    <property type="entry name" value="DEAD"/>
    <property type="match status" value="1"/>
</dbReference>
<name>A0A371FTB5_MUCPR</name>
<dbReference type="EMBL" id="QJKJ01007891">
    <property type="protein sequence ID" value="RDX81585.1"/>
    <property type="molecule type" value="Genomic_DNA"/>
</dbReference>
<dbReference type="Gene3D" id="3.40.50.300">
    <property type="entry name" value="P-loop containing nucleotide triphosphate hydrolases"/>
    <property type="match status" value="1"/>
</dbReference>
<evidence type="ECO:0000256" key="2">
    <source>
        <dbReference type="ARBA" id="ARBA00022801"/>
    </source>
</evidence>
<proteinExistence type="predicted"/>
<organism evidence="8 9">
    <name type="scientific">Mucuna pruriens</name>
    <name type="common">Velvet bean</name>
    <name type="synonym">Dolichos pruriens</name>
    <dbReference type="NCBI Taxonomy" id="157652"/>
    <lineage>
        <taxon>Eukaryota</taxon>
        <taxon>Viridiplantae</taxon>
        <taxon>Streptophyta</taxon>
        <taxon>Embryophyta</taxon>
        <taxon>Tracheophyta</taxon>
        <taxon>Spermatophyta</taxon>
        <taxon>Magnoliopsida</taxon>
        <taxon>eudicotyledons</taxon>
        <taxon>Gunneridae</taxon>
        <taxon>Pentapetalae</taxon>
        <taxon>rosids</taxon>
        <taxon>fabids</taxon>
        <taxon>Fabales</taxon>
        <taxon>Fabaceae</taxon>
        <taxon>Papilionoideae</taxon>
        <taxon>50 kb inversion clade</taxon>
        <taxon>NPAAA clade</taxon>
        <taxon>indigoferoid/millettioid clade</taxon>
        <taxon>Phaseoleae</taxon>
        <taxon>Mucuna</taxon>
    </lineage>
</organism>
<accession>A0A371FTB5</accession>
<reference evidence="8" key="1">
    <citation type="submission" date="2018-05" db="EMBL/GenBank/DDBJ databases">
        <title>Draft genome of Mucuna pruriens seed.</title>
        <authorList>
            <person name="Nnadi N.E."/>
            <person name="Vos R."/>
            <person name="Hasami M.H."/>
            <person name="Devisetty U.K."/>
            <person name="Aguiy J.C."/>
        </authorList>
    </citation>
    <scope>NUCLEOTIDE SEQUENCE [LARGE SCALE GENOMIC DNA]</scope>
    <source>
        <strain evidence="8">JCA_2017</strain>
    </source>
</reference>
<evidence type="ECO:0000313" key="8">
    <source>
        <dbReference type="EMBL" id="RDX81585.1"/>
    </source>
</evidence>
<keyword evidence="1" id="KW-0547">Nucleotide-binding</keyword>
<dbReference type="GO" id="GO:0016787">
    <property type="term" value="F:hydrolase activity"/>
    <property type="evidence" value="ECO:0007669"/>
    <property type="project" value="UniProtKB-KW"/>
</dbReference>
<sequence length="193" mass="20780">MLLKVPLCYLNLNPQSATSMAGATGRTLFTLSLSSSSSLTRLLARRVPLAKHLPLFPRLRPLCSVAAAPEASEAKHSMLLERLRARHLKDTARAAPEPRRKAKGNASVAEAEKESVKEKKVVASFEELGVSEEVMGAVREMGIEVPTEIQAIGVPAVLEEKSVVLGSHTGSGKTLAYLLPLVQDPYLFLMGIV</sequence>
<comment type="caution">
    <text evidence="8">The sequence shown here is derived from an EMBL/GenBank/DDBJ whole genome shotgun (WGS) entry which is preliminary data.</text>
</comment>
<feature type="non-terminal residue" evidence="8">
    <location>
        <position position="1"/>
    </location>
</feature>
<evidence type="ECO:0000256" key="3">
    <source>
        <dbReference type="ARBA" id="ARBA00022806"/>
    </source>
</evidence>
<keyword evidence="3 8" id="KW-0347">Helicase</keyword>
<evidence type="ECO:0000313" key="9">
    <source>
        <dbReference type="Proteomes" id="UP000257109"/>
    </source>
</evidence>
<dbReference type="OrthoDB" id="1743928at2759"/>
<keyword evidence="2" id="KW-0378">Hydrolase</keyword>
<keyword evidence="4" id="KW-0067">ATP-binding</keyword>
<evidence type="ECO:0000259" key="7">
    <source>
        <dbReference type="PROSITE" id="PS51195"/>
    </source>
</evidence>
<dbReference type="PROSITE" id="PS51195">
    <property type="entry name" value="Q_MOTIF"/>
    <property type="match status" value="1"/>
</dbReference>
<dbReference type="STRING" id="157652.A0A371FTB5"/>
<dbReference type="GO" id="GO:0003724">
    <property type="term" value="F:RNA helicase activity"/>
    <property type="evidence" value="ECO:0007669"/>
    <property type="project" value="InterPro"/>
</dbReference>
<dbReference type="GO" id="GO:0005524">
    <property type="term" value="F:ATP binding"/>
    <property type="evidence" value="ECO:0007669"/>
    <property type="project" value="UniProtKB-KW"/>
</dbReference>
<feature type="domain" description="DEAD-box RNA helicase Q" evidence="7">
    <location>
        <begin position="123"/>
        <end position="151"/>
    </location>
</feature>
<dbReference type="InterPro" id="IPR014014">
    <property type="entry name" value="RNA_helicase_DEAD_Q_motif"/>
</dbReference>
<gene>
    <name evidence="8" type="ORF">CR513_37720</name>
</gene>
<feature type="short sequence motif" description="Q motif" evidence="5">
    <location>
        <begin position="123"/>
        <end position="151"/>
    </location>
</feature>
<evidence type="ECO:0000256" key="6">
    <source>
        <dbReference type="SAM" id="MobiDB-lite"/>
    </source>
</evidence>
<dbReference type="Proteomes" id="UP000257109">
    <property type="component" value="Unassembled WGS sequence"/>
</dbReference>
<dbReference type="InterPro" id="IPR011545">
    <property type="entry name" value="DEAD/DEAH_box_helicase_dom"/>
</dbReference>
<dbReference type="SUPFAM" id="SSF52540">
    <property type="entry name" value="P-loop containing nucleoside triphosphate hydrolases"/>
    <property type="match status" value="1"/>
</dbReference>
<dbReference type="PANTHER" id="PTHR47960">
    <property type="entry name" value="DEAD-BOX ATP-DEPENDENT RNA HELICASE 50"/>
    <property type="match status" value="1"/>
</dbReference>
<dbReference type="GO" id="GO:0003676">
    <property type="term" value="F:nucleic acid binding"/>
    <property type="evidence" value="ECO:0007669"/>
    <property type="project" value="InterPro"/>
</dbReference>